<feature type="transmembrane region" description="Helical" evidence="24">
    <location>
        <begin position="143"/>
        <end position="162"/>
    </location>
</feature>
<evidence type="ECO:0000313" key="25">
    <source>
        <dbReference type="EMBL" id="RAL22743.1"/>
    </source>
</evidence>
<evidence type="ECO:0000256" key="21">
    <source>
        <dbReference type="ARBA" id="ARBA00032396"/>
    </source>
</evidence>
<dbReference type="GO" id="GO:0005886">
    <property type="term" value="C:plasma membrane"/>
    <property type="evidence" value="ECO:0007669"/>
    <property type="project" value="UniProtKB-SubCell"/>
</dbReference>
<keyword evidence="13 24" id="KW-1133">Transmembrane helix</keyword>
<evidence type="ECO:0000256" key="17">
    <source>
        <dbReference type="ARBA" id="ARBA00023264"/>
    </source>
</evidence>
<feature type="transmembrane region" description="Helical" evidence="24">
    <location>
        <begin position="112"/>
        <end position="131"/>
    </location>
</feature>
<evidence type="ECO:0000256" key="6">
    <source>
        <dbReference type="ARBA" id="ARBA00012487"/>
    </source>
</evidence>
<dbReference type="AlphaFoldDB" id="A0A328CA56"/>
<dbReference type="GO" id="GO:0004605">
    <property type="term" value="F:phosphatidate cytidylyltransferase activity"/>
    <property type="evidence" value="ECO:0007669"/>
    <property type="project" value="UniProtKB-EC"/>
</dbReference>
<protein>
    <recommendedName>
        <fullName evidence="7">Phosphatidate cytidylyltransferase</fullName>
        <ecNumber evidence="6">2.7.7.41</ecNumber>
    </recommendedName>
    <alternativeName>
        <fullName evidence="20">CDP-DAG synthase</fullName>
    </alternativeName>
    <alternativeName>
        <fullName evidence="22">CDP-DG synthase</fullName>
    </alternativeName>
    <alternativeName>
        <fullName evidence="18">CDP-diacylglycerol synthase</fullName>
    </alternativeName>
    <alternativeName>
        <fullName evidence="21">CDP-diglyceride pyrophosphorylase</fullName>
    </alternativeName>
    <alternativeName>
        <fullName evidence="23">CDP-diglyceride synthase</fullName>
    </alternativeName>
    <alternativeName>
        <fullName evidence="19">CTP:phosphatidate cytidylyltransferase</fullName>
    </alternativeName>
</protein>
<evidence type="ECO:0000313" key="26">
    <source>
        <dbReference type="Proteomes" id="UP000249169"/>
    </source>
</evidence>
<feature type="transmembrane region" description="Helical" evidence="24">
    <location>
        <begin position="75"/>
        <end position="100"/>
    </location>
</feature>
<dbReference type="OrthoDB" id="9799199at2"/>
<reference evidence="25 26" key="1">
    <citation type="submission" date="2018-05" db="EMBL/GenBank/DDBJ databases">
        <title>Lujinxingia marina gen. nov. sp. nov., a new facultative anaerobic member of the class Deltaproteobacteria, and proposal of Lujinxingaceae fam. nov.</title>
        <authorList>
            <person name="Li C.-M."/>
        </authorList>
    </citation>
    <scope>NUCLEOTIDE SEQUENCE [LARGE SCALE GENOMIC DNA]</scope>
    <source>
        <strain evidence="25 26">B210</strain>
    </source>
</reference>
<evidence type="ECO:0000256" key="23">
    <source>
        <dbReference type="ARBA" id="ARBA00033406"/>
    </source>
</evidence>
<evidence type="ECO:0000256" key="14">
    <source>
        <dbReference type="ARBA" id="ARBA00023098"/>
    </source>
</evidence>
<keyword evidence="16" id="KW-0594">Phospholipid biosynthesis</keyword>
<gene>
    <name evidence="25" type="ORF">DL240_07540</name>
</gene>
<dbReference type="PANTHER" id="PTHR46382:SF1">
    <property type="entry name" value="PHOSPHATIDATE CYTIDYLYLTRANSFERASE"/>
    <property type="match status" value="1"/>
</dbReference>
<evidence type="ECO:0000256" key="9">
    <source>
        <dbReference type="ARBA" id="ARBA00022516"/>
    </source>
</evidence>
<keyword evidence="14" id="KW-0443">Lipid metabolism</keyword>
<evidence type="ECO:0000256" key="20">
    <source>
        <dbReference type="ARBA" id="ARBA00032253"/>
    </source>
</evidence>
<dbReference type="EMBL" id="QHKO01000003">
    <property type="protein sequence ID" value="RAL22743.1"/>
    <property type="molecule type" value="Genomic_DNA"/>
</dbReference>
<dbReference type="PANTHER" id="PTHR46382">
    <property type="entry name" value="PHOSPHATIDATE CYTIDYLYLTRANSFERASE"/>
    <property type="match status" value="1"/>
</dbReference>
<comment type="pathway">
    <text evidence="3">Phospholipid metabolism; CDP-diacylglycerol biosynthesis; CDP-diacylglycerol from sn-glycerol 3-phosphate: step 3/3.</text>
</comment>
<evidence type="ECO:0000256" key="22">
    <source>
        <dbReference type="ARBA" id="ARBA00032743"/>
    </source>
</evidence>
<comment type="pathway">
    <text evidence="4">Lipid metabolism.</text>
</comment>
<comment type="catalytic activity">
    <reaction evidence="1">
        <text>a 1,2-diacyl-sn-glycero-3-phosphate + CTP + H(+) = a CDP-1,2-diacyl-sn-glycerol + diphosphate</text>
        <dbReference type="Rhea" id="RHEA:16229"/>
        <dbReference type="ChEBI" id="CHEBI:15378"/>
        <dbReference type="ChEBI" id="CHEBI:33019"/>
        <dbReference type="ChEBI" id="CHEBI:37563"/>
        <dbReference type="ChEBI" id="CHEBI:58332"/>
        <dbReference type="ChEBI" id="CHEBI:58608"/>
        <dbReference type="EC" id="2.7.7.41"/>
    </reaction>
</comment>
<evidence type="ECO:0000256" key="7">
    <source>
        <dbReference type="ARBA" id="ARBA00019373"/>
    </source>
</evidence>
<dbReference type="RefSeq" id="WP_111729271.1">
    <property type="nucleotide sequence ID" value="NZ_QHKO01000003.1"/>
</dbReference>
<sequence>MSKKKSDLIPRLITAIVALPLLIALILYAPAWLFFAFIALVGAISIWEFCGITFSSEHPGGRVVAMILGVGLMNVLYFAPAFFVPALAGTTLAVFLYFLFAFKDQSRVTHQIGSAITAILYGGILITFIALLGRDGEQAGPMWILMTLAIVWASDTGAYFSGRALGKHKLYPSVSPNKSVEGALGGVVASVLFAMAFNALFVALAPEAWTDLSFLQILALAIPANLLGQTGDLAESLVKRAHDVKDSGTIIYGHGGILDRIDALFFASPWVYYFMIFTTRGF</sequence>
<proteinExistence type="inferred from homology"/>
<accession>A0A328CA56</accession>
<comment type="caution">
    <text evidence="25">The sequence shown here is derived from an EMBL/GenBank/DDBJ whole genome shotgun (WGS) entry which is preliminary data.</text>
</comment>
<evidence type="ECO:0000256" key="18">
    <source>
        <dbReference type="ARBA" id="ARBA00029893"/>
    </source>
</evidence>
<comment type="subcellular location">
    <subcellularLocation>
        <location evidence="2">Cell membrane</location>
        <topology evidence="2">Multi-pass membrane protein</topology>
    </subcellularLocation>
</comment>
<evidence type="ECO:0000256" key="1">
    <source>
        <dbReference type="ARBA" id="ARBA00001698"/>
    </source>
</evidence>
<keyword evidence="10" id="KW-0808">Transferase</keyword>
<evidence type="ECO:0000256" key="12">
    <source>
        <dbReference type="ARBA" id="ARBA00022695"/>
    </source>
</evidence>
<evidence type="ECO:0000256" key="13">
    <source>
        <dbReference type="ARBA" id="ARBA00022989"/>
    </source>
</evidence>
<evidence type="ECO:0000256" key="11">
    <source>
        <dbReference type="ARBA" id="ARBA00022692"/>
    </source>
</evidence>
<dbReference type="Proteomes" id="UP000249169">
    <property type="component" value="Unassembled WGS sequence"/>
</dbReference>
<comment type="similarity">
    <text evidence="5">Belongs to the CDS family.</text>
</comment>
<evidence type="ECO:0000256" key="24">
    <source>
        <dbReference type="SAM" id="Phobius"/>
    </source>
</evidence>
<dbReference type="Pfam" id="PF01148">
    <property type="entry name" value="CTP_transf_1"/>
    <property type="match status" value="1"/>
</dbReference>
<keyword evidence="17" id="KW-1208">Phospholipid metabolism</keyword>
<keyword evidence="9" id="KW-0444">Lipid biosynthesis</keyword>
<keyword evidence="15 24" id="KW-0472">Membrane</keyword>
<keyword evidence="26" id="KW-1185">Reference proteome</keyword>
<dbReference type="GO" id="GO:0016024">
    <property type="term" value="P:CDP-diacylglycerol biosynthetic process"/>
    <property type="evidence" value="ECO:0007669"/>
    <property type="project" value="TreeGrafter"/>
</dbReference>
<dbReference type="EC" id="2.7.7.41" evidence="6"/>
<organism evidence="25 26">
    <name type="scientific">Lujinxingia litoralis</name>
    <dbReference type="NCBI Taxonomy" id="2211119"/>
    <lineage>
        <taxon>Bacteria</taxon>
        <taxon>Deltaproteobacteria</taxon>
        <taxon>Bradymonadales</taxon>
        <taxon>Lujinxingiaceae</taxon>
        <taxon>Lujinxingia</taxon>
    </lineage>
</organism>
<evidence type="ECO:0000256" key="15">
    <source>
        <dbReference type="ARBA" id="ARBA00023136"/>
    </source>
</evidence>
<evidence type="ECO:0000256" key="2">
    <source>
        <dbReference type="ARBA" id="ARBA00004651"/>
    </source>
</evidence>
<evidence type="ECO:0000256" key="10">
    <source>
        <dbReference type="ARBA" id="ARBA00022679"/>
    </source>
</evidence>
<feature type="transmembrane region" description="Helical" evidence="24">
    <location>
        <begin position="182"/>
        <end position="205"/>
    </location>
</feature>
<name>A0A328CA56_9DELT</name>
<evidence type="ECO:0000256" key="5">
    <source>
        <dbReference type="ARBA" id="ARBA00010185"/>
    </source>
</evidence>
<keyword evidence="12" id="KW-0548">Nucleotidyltransferase</keyword>
<keyword evidence="8" id="KW-1003">Cell membrane</keyword>
<evidence type="ECO:0000256" key="3">
    <source>
        <dbReference type="ARBA" id="ARBA00005119"/>
    </source>
</evidence>
<evidence type="ECO:0000256" key="8">
    <source>
        <dbReference type="ARBA" id="ARBA00022475"/>
    </source>
</evidence>
<evidence type="ECO:0000256" key="4">
    <source>
        <dbReference type="ARBA" id="ARBA00005189"/>
    </source>
</evidence>
<feature type="transmembrane region" description="Helical" evidence="24">
    <location>
        <begin position="12"/>
        <end position="29"/>
    </location>
</feature>
<keyword evidence="11 24" id="KW-0812">Transmembrane</keyword>
<evidence type="ECO:0000256" key="16">
    <source>
        <dbReference type="ARBA" id="ARBA00023209"/>
    </source>
</evidence>
<evidence type="ECO:0000256" key="19">
    <source>
        <dbReference type="ARBA" id="ARBA00031825"/>
    </source>
</evidence>